<dbReference type="Proteomes" id="UP000324800">
    <property type="component" value="Unassembled WGS sequence"/>
</dbReference>
<keyword evidence="1" id="KW-0732">Signal</keyword>
<proteinExistence type="predicted"/>
<evidence type="ECO:0000313" key="3">
    <source>
        <dbReference type="Proteomes" id="UP000324800"/>
    </source>
</evidence>
<evidence type="ECO:0000256" key="1">
    <source>
        <dbReference type="SAM" id="SignalP"/>
    </source>
</evidence>
<evidence type="ECO:0000313" key="2">
    <source>
        <dbReference type="EMBL" id="KAA6374438.1"/>
    </source>
</evidence>
<dbReference type="EMBL" id="SNRW01011981">
    <property type="protein sequence ID" value="KAA6374438.1"/>
    <property type="molecule type" value="Genomic_DNA"/>
</dbReference>
<dbReference type="AlphaFoldDB" id="A0A5J4UVG2"/>
<protein>
    <recommendedName>
        <fullName evidence="4">Right handed beta helix domain-containing protein</fullName>
    </recommendedName>
</protein>
<gene>
    <name evidence="2" type="ORF">EZS28_030036</name>
</gene>
<name>A0A5J4UVG2_9EUKA</name>
<comment type="caution">
    <text evidence="2">The sequence shown here is derived from an EMBL/GenBank/DDBJ whole genome shotgun (WGS) entry which is preliminary data.</text>
</comment>
<feature type="signal peptide" evidence="1">
    <location>
        <begin position="1"/>
        <end position="26"/>
    </location>
</feature>
<reference evidence="2 3" key="1">
    <citation type="submission" date="2019-03" db="EMBL/GenBank/DDBJ databases">
        <title>Single cell metagenomics reveals metabolic interactions within the superorganism composed of flagellate Streblomastix strix and complex community of Bacteroidetes bacteria on its surface.</title>
        <authorList>
            <person name="Treitli S.C."/>
            <person name="Kolisko M."/>
            <person name="Husnik F."/>
            <person name="Keeling P."/>
            <person name="Hampl V."/>
        </authorList>
    </citation>
    <scope>NUCLEOTIDE SEQUENCE [LARGE SCALE GENOMIC DNA]</scope>
    <source>
        <strain evidence="2">ST1C</strain>
    </source>
</reference>
<feature type="chain" id="PRO_5023925607" description="Right handed beta helix domain-containing protein" evidence="1">
    <location>
        <begin position="27"/>
        <end position="618"/>
    </location>
</feature>
<evidence type="ECO:0008006" key="4">
    <source>
        <dbReference type="Google" id="ProtNLM"/>
    </source>
</evidence>
<accession>A0A5J4UVG2</accession>
<organism evidence="2 3">
    <name type="scientific">Streblomastix strix</name>
    <dbReference type="NCBI Taxonomy" id="222440"/>
    <lineage>
        <taxon>Eukaryota</taxon>
        <taxon>Metamonada</taxon>
        <taxon>Preaxostyla</taxon>
        <taxon>Oxymonadida</taxon>
        <taxon>Streblomastigidae</taxon>
        <taxon>Streblomastix</taxon>
    </lineage>
</organism>
<sequence length="618" mass="66301">MKSKNCRLGILTVILAYITSQDFCQAVNSQYYVTDSVNNNDKSCLYDDPCKTLDAFNITNNINIPSPFTVYILDIAGLYSELIISDSTSPRTLTNNPQETSTLSQLVVNNNAKFTISGLVHIQNISFQYYQDETSFVFNVVSQDTASLTLISCVIGHPTDITITQGGFVSVQQGILLCDNITVQNRLAQQLFSVSQTASLIRITNSNFQRLNNMFRGTIQGTSGELLFEFNNYTNTGRITSNWFPSSDIYLNILEGGHALVQESLFNYCFTDIGGVIQIYIHDGGQALLKNITVLGCYASVGGAINALLESQGVLTIDGCQFTDCHASQAFTGGAIYAKIDGDGADLILKGEMKFENCSGDQNWNEGIGGGMYVFVNGTGSTIHILGQLDFDYCGAGLGGGLYIVSQYGASTEISNISLSNGNAQNGGGIYALSQEQGNLTLMNIHFVRCQTTYTGWNFDWGSGGCLYARSVGENSILTVINATFHESSSSNMGGGLYAQQSSQSQLVLSGILLFVDCQAGNGGGMFAQSTNSNGFLEINGDILFQNCRSNGGGGLYIDSQEAGHTIIKGKIEFDGCVASHGGGMYAKYSIYYSGGGILTISGDLTCICEFQSTSTLN</sequence>